<dbReference type="EMBL" id="JAUTXU010000057">
    <property type="protein sequence ID" value="KAK3714193.1"/>
    <property type="molecule type" value="Genomic_DNA"/>
</dbReference>
<keyword evidence="2" id="KW-1185">Reference proteome</keyword>
<name>A0ACC3NDS2_9PEZI</name>
<reference evidence="1" key="1">
    <citation type="submission" date="2023-07" db="EMBL/GenBank/DDBJ databases">
        <title>Black Yeasts Isolated from many extreme environments.</title>
        <authorList>
            <person name="Coleine C."/>
            <person name="Stajich J.E."/>
            <person name="Selbmann L."/>
        </authorList>
    </citation>
    <scope>NUCLEOTIDE SEQUENCE</scope>
    <source>
        <strain evidence="1">CCFEE 5714</strain>
    </source>
</reference>
<evidence type="ECO:0000313" key="1">
    <source>
        <dbReference type="EMBL" id="KAK3714193.1"/>
    </source>
</evidence>
<evidence type="ECO:0000313" key="2">
    <source>
        <dbReference type="Proteomes" id="UP001281147"/>
    </source>
</evidence>
<proteinExistence type="predicted"/>
<sequence length="473" mass="51419">MAVAAAAARCRGPGSKLVSNFTWNAPEAQSRAAIRPSLLSLPPQLRTSIYQRNFSASPRSRATLADIAVAGPTAVIDTIHSLGIPYYAALPLTAIFVRSTLVYYVATRPARRHAQIKANLSPLVSAHMQLSYHSPEARAAYQKLEDGSVPPLLRAVQGSYTRFRYHHKAMRKFKSLFGVRWRGYGLLNFGVLIAFTESIRMKCGRSEGLLSVLLKPVEKVRKQVAPGQSPAAGPETLQSVDPAEMLAARLEAAREAKLSQASGGELVDLSGAPEAPSNMSSDWVQPADVQLEALSGIDTSNPYFDSAMQTEGLSWCVDLTAADPTQLLPAALSATMGASFLLRPALGKPSPPTKIASLDGEKSNADDIIMQKYKDQLSPEALAALSTPIRQSSLVDRVMAWRNSLTTSQRLGLLFTILLSFAAINMPAGILLYFIPSIATGWLQQRYLDMKYPIKPAIQPCYRPIRVKASKEW</sequence>
<comment type="caution">
    <text evidence="1">The sequence shown here is derived from an EMBL/GenBank/DDBJ whole genome shotgun (WGS) entry which is preliminary data.</text>
</comment>
<dbReference type="Proteomes" id="UP001281147">
    <property type="component" value="Unassembled WGS sequence"/>
</dbReference>
<gene>
    <name evidence="1" type="ORF">LTR37_007995</name>
</gene>
<accession>A0ACC3NDS2</accession>
<protein>
    <submittedName>
        <fullName evidence="1">Uncharacterized protein</fullName>
    </submittedName>
</protein>
<organism evidence="1 2">
    <name type="scientific">Vermiconidia calcicola</name>
    <dbReference type="NCBI Taxonomy" id="1690605"/>
    <lineage>
        <taxon>Eukaryota</taxon>
        <taxon>Fungi</taxon>
        <taxon>Dikarya</taxon>
        <taxon>Ascomycota</taxon>
        <taxon>Pezizomycotina</taxon>
        <taxon>Dothideomycetes</taxon>
        <taxon>Dothideomycetidae</taxon>
        <taxon>Mycosphaerellales</taxon>
        <taxon>Extremaceae</taxon>
        <taxon>Vermiconidia</taxon>
    </lineage>
</organism>